<dbReference type="GO" id="GO:0015418">
    <property type="term" value="F:ABC-type quaternary ammonium compound transporting activity"/>
    <property type="evidence" value="ECO:0007669"/>
    <property type="project" value="UniProtKB-EC"/>
</dbReference>
<dbReference type="Gene3D" id="3.40.50.300">
    <property type="entry name" value="P-loop containing nucleotide triphosphate hydrolases"/>
    <property type="match status" value="1"/>
</dbReference>
<keyword evidence="9" id="KW-0406">Ion transport</keyword>
<comment type="caution">
    <text evidence="16">The sequence shown here is derived from an EMBL/GenBank/DDBJ whole genome shotgun (WGS) entry which is preliminary data.</text>
</comment>
<accession>A0A0J5SJ82</accession>
<name>A0A0J5SJ82_9BACI</name>
<evidence type="ECO:0000256" key="13">
    <source>
        <dbReference type="ARBA" id="ARBA00066388"/>
    </source>
</evidence>
<dbReference type="EMBL" id="LGUE01000004">
    <property type="protein sequence ID" value="KON85023.1"/>
    <property type="molecule type" value="Genomic_DNA"/>
</dbReference>
<evidence type="ECO:0000259" key="15">
    <source>
        <dbReference type="PROSITE" id="PS50893"/>
    </source>
</evidence>
<keyword evidence="2" id="KW-1003">Cell membrane</keyword>
<keyword evidence="10" id="KW-0472">Membrane</keyword>
<dbReference type="InterPro" id="IPR050093">
    <property type="entry name" value="ABC_SmlMolc_Importer"/>
</dbReference>
<dbReference type="InterPro" id="IPR003593">
    <property type="entry name" value="AAA+_ATPase"/>
</dbReference>
<evidence type="ECO:0000256" key="2">
    <source>
        <dbReference type="ARBA" id="ARBA00022475"/>
    </source>
</evidence>
<evidence type="ECO:0000256" key="9">
    <source>
        <dbReference type="ARBA" id="ARBA00023065"/>
    </source>
</evidence>
<dbReference type="GO" id="GO:0005524">
    <property type="term" value="F:ATP binding"/>
    <property type="evidence" value="ECO:0007669"/>
    <property type="project" value="UniProtKB-KW"/>
</dbReference>
<keyword evidence="1" id="KW-0813">Transport</keyword>
<dbReference type="GO" id="GO:0043190">
    <property type="term" value="C:ATP-binding cassette (ABC) transporter complex"/>
    <property type="evidence" value="ECO:0007669"/>
    <property type="project" value="InterPro"/>
</dbReference>
<dbReference type="GO" id="GO:0016887">
    <property type="term" value="F:ATP hydrolysis activity"/>
    <property type="evidence" value="ECO:0007669"/>
    <property type="project" value="InterPro"/>
</dbReference>
<feature type="domain" description="ABC transporter" evidence="15">
    <location>
        <begin position="4"/>
        <end position="234"/>
    </location>
</feature>
<dbReference type="RefSeq" id="WP_048005593.1">
    <property type="nucleotide sequence ID" value="NZ_BSED01000130.1"/>
</dbReference>
<evidence type="ECO:0000256" key="3">
    <source>
        <dbReference type="ARBA" id="ARBA00022496"/>
    </source>
</evidence>
<dbReference type="Pfam" id="PF08402">
    <property type="entry name" value="TOBE_2"/>
    <property type="match status" value="1"/>
</dbReference>
<dbReference type="SUPFAM" id="SSF52540">
    <property type="entry name" value="P-loop containing nucleoside triphosphate hydrolases"/>
    <property type="match status" value="1"/>
</dbReference>
<evidence type="ECO:0000256" key="4">
    <source>
        <dbReference type="ARBA" id="ARBA00022519"/>
    </source>
</evidence>
<evidence type="ECO:0000256" key="7">
    <source>
        <dbReference type="ARBA" id="ARBA00022967"/>
    </source>
</evidence>
<gene>
    <name evidence="16" type="ORF">AF331_13605</name>
</gene>
<evidence type="ECO:0000256" key="14">
    <source>
        <dbReference type="ARBA" id="ARBA00070305"/>
    </source>
</evidence>
<dbReference type="FunFam" id="3.40.50.300:FF:000425">
    <property type="entry name" value="Probable ABC transporter, ATP-binding subunit"/>
    <property type="match status" value="1"/>
</dbReference>
<evidence type="ECO:0000256" key="11">
    <source>
        <dbReference type="ARBA" id="ARBA00052482"/>
    </source>
</evidence>
<dbReference type="EC" id="7.6.2.9" evidence="13"/>
<dbReference type="STRING" id="189381.GCA_900166615_01198"/>
<evidence type="ECO:0000256" key="1">
    <source>
        <dbReference type="ARBA" id="ARBA00022448"/>
    </source>
</evidence>
<evidence type="ECO:0000313" key="17">
    <source>
        <dbReference type="Proteomes" id="UP000037405"/>
    </source>
</evidence>
<sequence>MKALAIKELSKNFDGVKVLENVSFDLQKGQMLAVLGPSGCGKTTLLRSIAGFEIPASGEIEISGVKAFGERLYLSPEKRKIGYVPQEGALFPHLTVEQNVAFGLPRKMKRTGRVLDMLELVGMQGFEKRMPHELSGGQQQRVALARALAPGPSLILLDEPFSALDTGLRAKLRDDIKHALEQSNATSIMVTHDQEEAFSMADVIAVMRDGELVQIANPDDVYTKPKDLKVATFVGEAVLLNGRISGECVDCPLGMLPCHKPSGCAEQVTVMIRPEQLSVGPIESGIQAKVMKTTYFGHDSLIELLIDENGQATSASIRVLGRPQVKVGDTVGLKVDGDVVIY</sequence>
<keyword evidence="3" id="KW-0410">Iron transport</keyword>
<reference evidence="17" key="1">
    <citation type="submission" date="2015-07" db="EMBL/GenBank/DDBJ databases">
        <title>Fjat-14235 jcm11544.</title>
        <authorList>
            <person name="Liu B."/>
            <person name="Wang J."/>
            <person name="Zhu Y."/>
            <person name="Liu G."/>
            <person name="Chen Q."/>
            <person name="Chen Z."/>
            <person name="Lan J."/>
            <person name="Che J."/>
            <person name="Ge C."/>
            <person name="Shi H."/>
            <person name="Pan Z."/>
            <person name="Liu X."/>
        </authorList>
    </citation>
    <scope>NUCLEOTIDE SEQUENCE [LARGE SCALE GENOMIC DNA]</scope>
    <source>
        <strain evidence="17">JCM 11544</strain>
    </source>
</reference>
<dbReference type="PROSITE" id="PS00211">
    <property type="entry name" value="ABC_TRANSPORTER_1"/>
    <property type="match status" value="1"/>
</dbReference>
<dbReference type="InterPro" id="IPR013611">
    <property type="entry name" value="Transp-assoc_OB_typ2"/>
</dbReference>
<dbReference type="PANTHER" id="PTHR42781">
    <property type="entry name" value="SPERMIDINE/PUTRESCINE IMPORT ATP-BINDING PROTEIN POTA"/>
    <property type="match status" value="1"/>
</dbReference>
<dbReference type="InterPro" id="IPR027417">
    <property type="entry name" value="P-loop_NTPase"/>
</dbReference>
<evidence type="ECO:0000256" key="5">
    <source>
        <dbReference type="ARBA" id="ARBA00022741"/>
    </source>
</evidence>
<dbReference type="SUPFAM" id="SSF50331">
    <property type="entry name" value="MOP-like"/>
    <property type="match status" value="1"/>
</dbReference>
<evidence type="ECO:0000256" key="6">
    <source>
        <dbReference type="ARBA" id="ARBA00022840"/>
    </source>
</evidence>
<evidence type="ECO:0000313" key="16">
    <source>
        <dbReference type="EMBL" id="KON85023.1"/>
    </source>
</evidence>
<dbReference type="PROSITE" id="PS50893">
    <property type="entry name" value="ABC_TRANSPORTER_2"/>
    <property type="match status" value="1"/>
</dbReference>
<dbReference type="InterPro" id="IPR008995">
    <property type="entry name" value="Mo/tungstate-bd_C_term_dom"/>
</dbReference>
<evidence type="ECO:0000256" key="8">
    <source>
        <dbReference type="ARBA" id="ARBA00023004"/>
    </source>
</evidence>
<keyword evidence="17" id="KW-1185">Reference proteome</keyword>
<dbReference type="InterPro" id="IPR015853">
    <property type="entry name" value="ABC_transpr_FbpC"/>
</dbReference>
<proteinExistence type="predicted"/>
<evidence type="ECO:0000256" key="10">
    <source>
        <dbReference type="ARBA" id="ARBA00023136"/>
    </source>
</evidence>
<organism evidence="16 17">
    <name type="scientific">Rossellomorea marisflavi</name>
    <dbReference type="NCBI Taxonomy" id="189381"/>
    <lineage>
        <taxon>Bacteria</taxon>
        <taxon>Bacillati</taxon>
        <taxon>Bacillota</taxon>
        <taxon>Bacilli</taxon>
        <taxon>Bacillales</taxon>
        <taxon>Bacillaceae</taxon>
        <taxon>Rossellomorea</taxon>
    </lineage>
</organism>
<keyword evidence="7" id="KW-1278">Translocase</keyword>
<keyword evidence="4" id="KW-0997">Cell inner membrane</keyword>
<dbReference type="GO" id="GO:0015408">
    <property type="term" value="F:ABC-type ferric iron transporter activity"/>
    <property type="evidence" value="ECO:0007669"/>
    <property type="project" value="InterPro"/>
</dbReference>
<dbReference type="PATRIC" id="fig|189381.11.peg.2471"/>
<dbReference type="SMART" id="SM00382">
    <property type="entry name" value="AAA"/>
    <property type="match status" value="1"/>
</dbReference>
<keyword evidence="6" id="KW-0067">ATP-binding</keyword>
<dbReference type="CDD" id="cd03259">
    <property type="entry name" value="ABC_Carb_Solutes_like"/>
    <property type="match status" value="1"/>
</dbReference>
<comment type="subunit">
    <text evidence="12">The complex is composed of two ATP-binding proteins (OpuCA), two transmembrane proteins (OpuCB and OpuCD) and a solute-binding protein (OpuCC).</text>
</comment>
<comment type="catalytic activity">
    <reaction evidence="11">
        <text>a quaternary ammonium(out) + ATP + H2O = a quaternary ammonium(in) + ADP + phosphate + H(+)</text>
        <dbReference type="Rhea" id="RHEA:11036"/>
        <dbReference type="ChEBI" id="CHEBI:15377"/>
        <dbReference type="ChEBI" id="CHEBI:15378"/>
        <dbReference type="ChEBI" id="CHEBI:30616"/>
        <dbReference type="ChEBI" id="CHEBI:35267"/>
        <dbReference type="ChEBI" id="CHEBI:43474"/>
        <dbReference type="ChEBI" id="CHEBI:456216"/>
        <dbReference type="EC" id="7.6.2.9"/>
    </reaction>
</comment>
<dbReference type="OrthoDB" id="9790614at2"/>
<dbReference type="InterPro" id="IPR017871">
    <property type="entry name" value="ABC_transporter-like_CS"/>
</dbReference>
<dbReference type="Proteomes" id="UP000037405">
    <property type="component" value="Unassembled WGS sequence"/>
</dbReference>
<dbReference type="InterPro" id="IPR003439">
    <property type="entry name" value="ABC_transporter-like_ATP-bd"/>
</dbReference>
<keyword evidence="8" id="KW-0408">Iron</keyword>
<dbReference type="Pfam" id="PF00005">
    <property type="entry name" value="ABC_tran"/>
    <property type="match status" value="1"/>
</dbReference>
<evidence type="ECO:0000256" key="12">
    <source>
        <dbReference type="ARBA" id="ARBA00063934"/>
    </source>
</evidence>
<dbReference type="Gene3D" id="2.40.50.450">
    <property type="match status" value="1"/>
</dbReference>
<protein>
    <recommendedName>
        <fullName evidence="14">Carnitine transport ATP-binding protein OpuCA</fullName>
        <ecNumber evidence="13">7.6.2.9</ecNumber>
    </recommendedName>
</protein>
<keyword evidence="5" id="KW-0547">Nucleotide-binding</keyword>
<dbReference type="AlphaFoldDB" id="A0A0J5SJ82"/>
<dbReference type="PANTHER" id="PTHR42781:SF5">
    <property type="entry name" value="PUTRESCINE TRANSPORT ATP-BINDING PROTEIN POTG"/>
    <property type="match status" value="1"/>
</dbReference>